<dbReference type="Proteomes" id="UP000244930">
    <property type="component" value="Chromosome"/>
</dbReference>
<name>A0A2U8GT14_9RHOO</name>
<evidence type="ECO:0000313" key="1">
    <source>
        <dbReference type="EMBL" id="AWI76383.1"/>
    </source>
</evidence>
<dbReference type="AlphaFoldDB" id="A0A2U8GT14"/>
<dbReference type="EMBL" id="CP022187">
    <property type="protein sequence ID" value="AWI76383.1"/>
    <property type="molecule type" value="Genomic_DNA"/>
</dbReference>
<keyword evidence="2" id="KW-1185">Reference proteome</keyword>
<protein>
    <recommendedName>
        <fullName evidence="3">Molecular chaperone</fullName>
    </recommendedName>
</protein>
<dbReference type="KEGG" id="acom:CEW83_15150"/>
<proteinExistence type="predicted"/>
<reference evidence="1 2" key="1">
    <citation type="submission" date="2017-06" db="EMBL/GenBank/DDBJ databases">
        <title>Azoarcus.</title>
        <authorList>
            <person name="Woo J.-H."/>
            <person name="Kim H.-S."/>
        </authorList>
    </citation>
    <scope>NUCLEOTIDE SEQUENCE [LARGE SCALE GENOMIC DNA]</scope>
    <source>
        <strain evidence="1 2">TSPY31</strain>
    </source>
</reference>
<gene>
    <name evidence="1" type="ORF">CEW83_15150</name>
</gene>
<evidence type="ECO:0000313" key="2">
    <source>
        <dbReference type="Proteomes" id="UP000244930"/>
    </source>
</evidence>
<dbReference type="RefSeq" id="WP_108950082.1">
    <property type="nucleotide sequence ID" value="NZ_CP022187.1"/>
</dbReference>
<sequence length="535" mass="59378">MDYRNPAECLSLLPSLQLSKVDETHAVLSKIVGGLLDALPAPNQHLEVLEAARPVIARIQADMSSRYADHPLPPDSEENGTLLEVVNLWHNLARSYAQIARHDAQMGTLEDQRALLAQRRVHYAGQVLIEYFRAHRSLPAGLWTEVHESFAAAESTGLLRARVSDPLNTLWKAQSPMEAYIAILLVDLANPFGRTGHELLWICRWAQRFAPYCSLDTETEGRKPTVYGLDLGADHGLRPLGLLNKSIGLRSFDGSKLAGQIQAVFTQFKQGVTPASLGLGDDCTLDTSARLLVSLYRPWGLASAGRRFPRRGSRGQVELTSDWLAIGFHIQGRLFEQPRSYGLTTSFKSDMALMTFGERAPEAPSKLHGASHRSDAEKLGLVCERWNLLDQSVGGFRLEQRPHAERLEHHQLVGLKPLDGEYFLLGQVSWLMYRDDGVLEIGVYVLPGVPRVVAARPLASRPGQREPYQQAFLIPANKGLKVENSLILPAGWYRQNRVVEVFDGGKSTQLRLSKDALKGANFDQVRFEAIAPEAP</sequence>
<accession>A0A2U8GT14</accession>
<evidence type="ECO:0008006" key="3">
    <source>
        <dbReference type="Google" id="ProtNLM"/>
    </source>
</evidence>
<organism evidence="1 2">
    <name type="scientific">Parazoarcus communis</name>
    <dbReference type="NCBI Taxonomy" id="41977"/>
    <lineage>
        <taxon>Bacteria</taxon>
        <taxon>Pseudomonadati</taxon>
        <taxon>Pseudomonadota</taxon>
        <taxon>Betaproteobacteria</taxon>
        <taxon>Rhodocyclales</taxon>
        <taxon>Zoogloeaceae</taxon>
        <taxon>Parazoarcus</taxon>
    </lineage>
</organism>